<dbReference type="PANTHER" id="PTHR36529:SF1">
    <property type="entry name" value="GLYCOSYLTRANSFERASE"/>
    <property type="match status" value="1"/>
</dbReference>
<proteinExistence type="predicted"/>
<reference evidence="1 2" key="1">
    <citation type="submission" date="2016-11" db="EMBL/GenBank/DDBJ databases">
        <title>Draft Genome Sequences of Nine Cyanobacterial Strains from Diverse Habitats.</title>
        <authorList>
            <person name="Zhu T."/>
            <person name="Hou S."/>
            <person name="Lu X."/>
            <person name="Hess W.R."/>
        </authorList>
    </citation>
    <scope>NUCLEOTIDE SEQUENCE [LARGE SCALE GENOMIC DNA]</scope>
    <source>
        <strain evidence="1 2">IAM M-71</strain>
    </source>
</reference>
<dbReference type="AlphaFoldDB" id="A0A1U7IL25"/>
<organism evidence="1 2">
    <name type="scientific">[Phormidium ambiguum] IAM M-71</name>
    <dbReference type="NCBI Taxonomy" id="454136"/>
    <lineage>
        <taxon>Bacteria</taxon>
        <taxon>Bacillati</taxon>
        <taxon>Cyanobacteriota</taxon>
        <taxon>Cyanophyceae</taxon>
        <taxon>Oscillatoriophycideae</taxon>
        <taxon>Aerosakkonematales</taxon>
        <taxon>Aerosakkonemataceae</taxon>
        <taxon>Floridanema</taxon>
    </lineage>
</organism>
<dbReference type="PANTHER" id="PTHR36529">
    <property type="entry name" value="SLL1095 PROTEIN"/>
    <property type="match status" value="1"/>
</dbReference>
<dbReference type="Gene3D" id="3.90.550.10">
    <property type="entry name" value="Spore Coat Polysaccharide Biosynthesis Protein SpsA, Chain A"/>
    <property type="match status" value="1"/>
</dbReference>
<evidence type="ECO:0000313" key="1">
    <source>
        <dbReference type="EMBL" id="OKH37948.1"/>
    </source>
</evidence>
<dbReference type="Proteomes" id="UP000185860">
    <property type="component" value="Unassembled WGS sequence"/>
</dbReference>
<accession>A0A1U7IL25</accession>
<sequence>MLKEAAKERLIVFTRYPEAGEAKTRLIPALGALGAATVHRQMTEHTLSQVRKFCMTHPISVEVHFAGKRGDREMQDWLGSDLVYQRQGTGDLGVRMARSLSAAFDDKLDRAIIIGTDCPGLNADSIEKAFHHLLSHDLVLGPAIDGGYYLIGLRCLIPELFSGISWGTAEVLRQTVEIAKKLNVSVAYLPSLADVDRPEDLPIWEQFQ</sequence>
<dbReference type="OrthoDB" id="9810303at2"/>
<dbReference type="NCBIfam" id="TIGR04282">
    <property type="entry name" value="glyco_like_cofC"/>
    <property type="match status" value="1"/>
</dbReference>
<evidence type="ECO:0000313" key="2">
    <source>
        <dbReference type="Proteomes" id="UP000185860"/>
    </source>
</evidence>
<dbReference type="STRING" id="454136.NIES2119_12105"/>
<gene>
    <name evidence="1" type="ORF">NIES2119_12105</name>
</gene>
<name>A0A1U7IL25_9CYAN</name>
<evidence type="ECO:0008006" key="3">
    <source>
        <dbReference type="Google" id="ProtNLM"/>
    </source>
</evidence>
<dbReference type="SUPFAM" id="SSF53448">
    <property type="entry name" value="Nucleotide-diphospho-sugar transferases"/>
    <property type="match status" value="1"/>
</dbReference>
<dbReference type="InterPro" id="IPR018641">
    <property type="entry name" value="Trfase_1_rSAM/seldom-assoc"/>
</dbReference>
<comment type="caution">
    <text evidence="1">The sequence shown here is derived from an EMBL/GenBank/DDBJ whole genome shotgun (WGS) entry which is preliminary data.</text>
</comment>
<dbReference type="Pfam" id="PF09837">
    <property type="entry name" value="DUF2064"/>
    <property type="match status" value="1"/>
</dbReference>
<protein>
    <recommendedName>
        <fullName evidence="3">Glycosyltransferase</fullName>
    </recommendedName>
</protein>
<dbReference type="InterPro" id="IPR029044">
    <property type="entry name" value="Nucleotide-diphossugar_trans"/>
</dbReference>
<dbReference type="EMBL" id="MRCE01000010">
    <property type="protein sequence ID" value="OKH37948.1"/>
    <property type="molecule type" value="Genomic_DNA"/>
</dbReference>